<feature type="region of interest" description="Disordered" evidence="1">
    <location>
        <begin position="196"/>
        <end position="215"/>
    </location>
</feature>
<organism evidence="2 3">
    <name type="scientific">Datura stramonium</name>
    <name type="common">Jimsonweed</name>
    <name type="synonym">Common thornapple</name>
    <dbReference type="NCBI Taxonomy" id="4076"/>
    <lineage>
        <taxon>Eukaryota</taxon>
        <taxon>Viridiplantae</taxon>
        <taxon>Streptophyta</taxon>
        <taxon>Embryophyta</taxon>
        <taxon>Tracheophyta</taxon>
        <taxon>Spermatophyta</taxon>
        <taxon>Magnoliopsida</taxon>
        <taxon>eudicotyledons</taxon>
        <taxon>Gunneridae</taxon>
        <taxon>Pentapetalae</taxon>
        <taxon>asterids</taxon>
        <taxon>lamiids</taxon>
        <taxon>Solanales</taxon>
        <taxon>Solanaceae</taxon>
        <taxon>Solanoideae</taxon>
        <taxon>Datureae</taxon>
        <taxon>Datura</taxon>
    </lineage>
</organism>
<dbReference type="Proteomes" id="UP000823775">
    <property type="component" value="Unassembled WGS sequence"/>
</dbReference>
<protein>
    <submittedName>
        <fullName evidence="2">Uncharacterized protein</fullName>
    </submittedName>
</protein>
<accession>A0ABS8VPT0</accession>
<name>A0ABS8VPT0_DATST</name>
<comment type="caution">
    <text evidence="2">The sequence shown here is derived from an EMBL/GenBank/DDBJ whole genome shotgun (WGS) entry which is preliminary data.</text>
</comment>
<evidence type="ECO:0000256" key="1">
    <source>
        <dbReference type="SAM" id="MobiDB-lite"/>
    </source>
</evidence>
<reference evidence="2 3" key="1">
    <citation type="journal article" date="2021" name="BMC Genomics">
        <title>Datura genome reveals duplications of psychoactive alkaloid biosynthetic genes and high mutation rate following tissue culture.</title>
        <authorList>
            <person name="Rajewski A."/>
            <person name="Carter-House D."/>
            <person name="Stajich J."/>
            <person name="Litt A."/>
        </authorList>
    </citation>
    <scope>NUCLEOTIDE SEQUENCE [LARGE SCALE GENOMIC DNA]</scope>
    <source>
        <strain evidence="2">AR-01</strain>
    </source>
</reference>
<sequence>MGNQTLIRETKVEKEKDFIRGINHGQAPKPLQFGSGARRVIPIIVGGLRRRKEEGRGDYRSLAGRRRRKKMEGGEAEIWDLFGGWLMEEGHGWPEKTKVEEGGGSLSMVALGSSEIGEEEGAVLFVFRPTVAEINGGNSDMAAWSSLEKEAAAVWWWWWCSGEGKREVVVRRKREEKKEGEKKGERRLSGGRWFHQICEGEGGDSLEGEGGKNEK</sequence>
<gene>
    <name evidence="2" type="ORF">HAX54_039111</name>
</gene>
<keyword evidence="3" id="KW-1185">Reference proteome</keyword>
<proteinExistence type="predicted"/>
<evidence type="ECO:0000313" key="3">
    <source>
        <dbReference type="Proteomes" id="UP000823775"/>
    </source>
</evidence>
<dbReference type="EMBL" id="JACEIK010005391">
    <property type="protein sequence ID" value="MCE0481393.1"/>
    <property type="molecule type" value="Genomic_DNA"/>
</dbReference>
<evidence type="ECO:0000313" key="2">
    <source>
        <dbReference type="EMBL" id="MCE0481393.1"/>
    </source>
</evidence>